<evidence type="ECO:0000256" key="2">
    <source>
        <dbReference type="SAM" id="MobiDB-lite"/>
    </source>
</evidence>
<feature type="domain" description="CHCH" evidence="3">
    <location>
        <begin position="131"/>
        <end position="163"/>
    </location>
</feature>
<dbReference type="GO" id="GO:0007005">
    <property type="term" value="P:mitochondrion organization"/>
    <property type="evidence" value="ECO:0007669"/>
    <property type="project" value="InterPro"/>
</dbReference>
<protein>
    <submittedName>
        <fullName evidence="5">CHCH domain-containing protein</fullName>
    </submittedName>
</protein>
<dbReference type="Proteomes" id="UP000887569">
    <property type="component" value="Unplaced"/>
</dbReference>
<evidence type="ECO:0000256" key="1">
    <source>
        <dbReference type="ARBA" id="ARBA00023157"/>
    </source>
</evidence>
<sequence length="166" mass="17062">APSIPSLTQISEMVRRRMASPKPSAPVRSAMPSRTAHHAPPPPPPVRAAPPAAAHTSPTPMGMATAPPSQGPGLMAQMAATAGGVAIGSAVGHAVGNMMTGNGSSRSEEVAPAASTAPATAPQGQPLVQPCEFEWKQFIECTQDQSNLSLCESLNEAFKQCRARYA</sequence>
<dbReference type="InterPro" id="IPR010625">
    <property type="entry name" value="CHCH"/>
</dbReference>
<feature type="compositionally biased region" description="Low complexity" evidence="2">
    <location>
        <begin position="111"/>
        <end position="122"/>
    </location>
</feature>
<dbReference type="Pfam" id="PF06747">
    <property type="entry name" value="CHCH"/>
    <property type="match status" value="1"/>
</dbReference>
<organism evidence="4 5">
    <name type="scientific">Parascaris univalens</name>
    <name type="common">Nematode worm</name>
    <dbReference type="NCBI Taxonomy" id="6257"/>
    <lineage>
        <taxon>Eukaryota</taxon>
        <taxon>Metazoa</taxon>
        <taxon>Ecdysozoa</taxon>
        <taxon>Nematoda</taxon>
        <taxon>Chromadorea</taxon>
        <taxon>Rhabditida</taxon>
        <taxon>Spirurina</taxon>
        <taxon>Ascaridomorpha</taxon>
        <taxon>Ascaridoidea</taxon>
        <taxon>Ascarididae</taxon>
        <taxon>Parascaris</taxon>
    </lineage>
</organism>
<dbReference type="GO" id="GO:0005739">
    <property type="term" value="C:mitochondrion"/>
    <property type="evidence" value="ECO:0007669"/>
    <property type="project" value="TreeGrafter"/>
</dbReference>
<feature type="compositionally biased region" description="Low complexity" evidence="2">
    <location>
        <begin position="49"/>
        <end position="60"/>
    </location>
</feature>
<dbReference type="PANTHER" id="PTHR13523:SF2">
    <property type="entry name" value="COILED-COIL-HELIX-COILED-COIL-HELIX DOMAIN CONTAINING 2, ISOFORM A-RELATED"/>
    <property type="match status" value="1"/>
</dbReference>
<reference evidence="5" key="1">
    <citation type="submission" date="2022-11" db="UniProtKB">
        <authorList>
            <consortium name="WormBaseParasite"/>
        </authorList>
    </citation>
    <scope>IDENTIFICATION</scope>
</reference>
<proteinExistence type="predicted"/>
<keyword evidence="4" id="KW-1185">Reference proteome</keyword>
<feature type="compositionally biased region" description="Polar residues" evidence="2">
    <location>
        <begin position="1"/>
        <end position="11"/>
    </location>
</feature>
<dbReference type="PROSITE" id="PS51808">
    <property type="entry name" value="CHCH"/>
    <property type="match status" value="1"/>
</dbReference>
<dbReference type="AlphaFoldDB" id="A0A915C208"/>
<name>A0A915C208_PARUN</name>
<feature type="region of interest" description="Disordered" evidence="2">
    <location>
        <begin position="1"/>
        <end position="75"/>
    </location>
</feature>
<evidence type="ECO:0000313" key="5">
    <source>
        <dbReference type="WBParaSite" id="PgR080_g010_t01"/>
    </source>
</evidence>
<evidence type="ECO:0000259" key="3">
    <source>
        <dbReference type="Pfam" id="PF06747"/>
    </source>
</evidence>
<dbReference type="GO" id="GO:0005634">
    <property type="term" value="C:nucleus"/>
    <property type="evidence" value="ECO:0007669"/>
    <property type="project" value="TreeGrafter"/>
</dbReference>
<feature type="compositionally biased region" description="Pro residues" evidence="2">
    <location>
        <begin position="39"/>
        <end position="48"/>
    </location>
</feature>
<dbReference type="InterPro" id="IPR055304">
    <property type="entry name" value="CHCHD2/10-like"/>
</dbReference>
<feature type="region of interest" description="Disordered" evidence="2">
    <location>
        <begin position="94"/>
        <end position="125"/>
    </location>
</feature>
<dbReference type="PANTHER" id="PTHR13523">
    <property type="entry name" value="COILED-COIL-HELIX-COILED-COIL-HELIX DOMAIN CONTAINING 2/NUR77"/>
    <property type="match status" value="1"/>
</dbReference>
<accession>A0A915C208</accession>
<keyword evidence="1" id="KW-1015">Disulfide bond</keyword>
<dbReference type="WBParaSite" id="PgR080_g010_t01">
    <property type="protein sequence ID" value="PgR080_g010_t01"/>
    <property type="gene ID" value="PgR080_g010"/>
</dbReference>
<evidence type="ECO:0000313" key="4">
    <source>
        <dbReference type="Proteomes" id="UP000887569"/>
    </source>
</evidence>